<accession>A0A923KVZ8</accession>
<dbReference type="Gene3D" id="3.30.70.1060">
    <property type="entry name" value="Dimeric alpha+beta barrel"/>
    <property type="match status" value="1"/>
</dbReference>
<dbReference type="SUPFAM" id="SSF54909">
    <property type="entry name" value="Dimeric alpha+beta barrel"/>
    <property type="match status" value="1"/>
</dbReference>
<gene>
    <name evidence="3" type="ORF">GH810_04295</name>
</gene>
<keyword evidence="4" id="KW-1185">Reference proteome</keyword>
<dbReference type="AlphaFoldDB" id="A0A923KVZ8"/>
<sequence length="95" mass="10664">MYIILLKYIKSLEAVDAAIPAHIEYLDKYYNQGNFILSGRRNPRNGGVILCNAEDQRVVEAIIAEDPFHIGNIAEYEIIEFQPTKGTPELAALIS</sequence>
<feature type="domain" description="YCII-related" evidence="2">
    <location>
        <begin position="2"/>
        <end position="81"/>
    </location>
</feature>
<dbReference type="RefSeq" id="WP_148565895.1">
    <property type="nucleotide sequence ID" value="NZ_RXYA01000002.1"/>
</dbReference>
<evidence type="ECO:0000259" key="2">
    <source>
        <dbReference type="Pfam" id="PF03795"/>
    </source>
</evidence>
<dbReference type="InterPro" id="IPR011008">
    <property type="entry name" value="Dimeric_a/b-barrel"/>
</dbReference>
<dbReference type="PANTHER" id="PTHR37828">
    <property type="entry name" value="GSR2449 PROTEIN"/>
    <property type="match status" value="1"/>
</dbReference>
<evidence type="ECO:0000313" key="4">
    <source>
        <dbReference type="Proteomes" id="UP000616595"/>
    </source>
</evidence>
<dbReference type="Pfam" id="PF03795">
    <property type="entry name" value="YCII"/>
    <property type="match status" value="1"/>
</dbReference>
<proteinExistence type="inferred from homology"/>
<dbReference type="EMBL" id="WJBD01000003">
    <property type="protein sequence ID" value="MBC3887523.1"/>
    <property type="molecule type" value="Genomic_DNA"/>
</dbReference>
<dbReference type="InterPro" id="IPR005545">
    <property type="entry name" value="YCII"/>
</dbReference>
<evidence type="ECO:0000256" key="1">
    <source>
        <dbReference type="ARBA" id="ARBA00007689"/>
    </source>
</evidence>
<reference evidence="3" key="1">
    <citation type="submission" date="2019-10" db="EMBL/GenBank/DDBJ databases">
        <authorList>
            <person name="Ross D.E."/>
            <person name="Gulliver D."/>
        </authorList>
    </citation>
    <scope>NUCLEOTIDE SEQUENCE</scope>
    <source>
        <strain evidence="3">DER-2019</strain>
    </source>
</reference>
<dbReference type="PANTHER" id="PTHR37828:SF1">
    <property type="entry name" value="YCII-RELATED DOMAIN-CONTAINING PROTEIN"/>
    <property type="match status" value="1"/>
</dbReference>
<reference evidence="3" key="2">
    <citation type="submission" date="2020-10" db="EMBL/GenBank/DDBJ databases">
        <title>Comparative genomics of the Acetobacterium genus.</title>
        <authorList>
            <person name="Marshall C."/>
            <person name="May H."/>
            <person name="Norman S."/>
        </authorList>
    </citation>
    <scope>NUCLEOTIDE SEQUENCE</scope>
    <source>
        <strain evidence="3">DER-2019</strain>
    </source>
</reference>
<dbReference type="OrthoDB" id="9814407at2"/>
<evidence type="ECO:0000313" key="3">
    <source>
        <dbReference type="EMBL" id="MBC3887523.1"/>
    </source>
</evidence>
<dbReference type="Proteomes" id="UP000616595">
    <property type="component" value="Unassembled WGS sequence"/>
</dbReference>
<protein>
    <submittedName>
        <fullName evidence="3">GTP cyclohydrolase</fullName>
    </submittedName>
</protein>
<comment type="caution">
    <text evidence="3">The sequence shown here is derived from an EMBL/GenBank/DDBJ whole genome shotgun (WGS) entry which is preliminary data.</text>
</comment>
<organism evidence="3 4">
    <name type="scientific">Acetobacterium paludosum</name>
    <dbReference type="NCBI Taxonomy" id="52693"/>
    <lineage>
        <taxon>Bacteria</taxon>
        <taxon>Bacillati</taxon>
        <taxon>Bacillota</taxon>
        <taxon>Clostridia</taxon>
        <taxon>Eubacteriales</taxon>
        <taxon>Eubacteriaceae</taxon>
        <taxon>Acetobacterium</taxon>
    </lineage>
</organism>
<comment type="similarity">
    <text evidence="1">Belongs to the YciI family.</text>
</comment>
<name>A0A923KVZ8_9FIRM</name>